<dbReference type="EMBL" id="HBUF01386326">
    <property type="protein sequence ID" value="CAG6732302.1"/>
    <property type="molecule type" value="Transcribed_RNA"/>
</dbReference>
<evidence type="ECO:0000313" key="1">
    <source>
        <dbReference type="EMBL" id="CAG6732302.1"/>
    </source>
</evidence>
<reference evidence="1" key="1">
    <citation type="submission" date="2021-05" db="EMBL/GenBank/DDBJ databases">
        <authorList>
            <person name="Alioto T."/>
            <person name="Alioto T."/>
            <person name="Gomez Garrido J."/>
        </authorList>
    </citation>
    <scope>NUCLEOTIDE SEQUENCE</scope>
</reference>
<dbReference type="EMBL" id="HBUF01386325">
    <property type="protein sequence ID" value="CAG6732301.1"/>
    <property type="molecule type" value="Transcribed_RNA"/>
</dbReference>
<name>A0A8D8YNU9_9HEMI</name>
<dbReference type="AlphaFoldDB" id="A0A8D8YNU9"/>
<organism evidence="1">
    <name type="scientific">Cacopsylla melanoneura</name>
    <dbReference type="NCBI Taxonomy" id="428564"/>
    <lineage>
        <taxon>Eukaryota</taxon>
        <taxon>Metazoa</taxon>
        <taxon>Ecdysozoa</taxon>
        <taxon>Arthropoda</taxon>
        <taxon>Hexapoda</taxon>
        <taxon>Insecta</taxon>
        <taxon>Pterygota</taxon>
        <taxon>Neoptera</taxon>
        <taxon>Paraneoptera</taxon>
        <taxon>Hemiptera</taxon>
        <taxon>Sternorrhyncha</taxon>
        <taxon>Psylloidea</taxon>
        <taxon>Psyllidae</taxon>
        <taxon>Psyllinae</taxon>
        <taxon>Cacopsylla</taxon>
    </lineage>
</organism>
<accession>A0A8D8YNU9</accession>
<protein>
    <submittedName>
        <fullName evidence="1">Uncharacterized protein</fullName>
    </submittedName>
</protein>
<sequence>MLSRNSLIMIAFSGVDHFTLFVCLRILVGVHMLLSTGTFFLGFLGDVSGEDMPSHDDSGEDTFGIGGKYSGEFFGTSSIFSGSCCNCSVSSESSAIDTDFLFLRAR</sequence>
<proteinExistence type="predicted"/>